<evidence type="ECO:0000256" key="12">
    <source>
        <dbReference type="PROSITE-ProRule" id="PRU00546"/>
    </source>
</evidence>
<dbReference type="SUPFAM" id="SSF49493">
    <property type="entry name" value="HSP40/DnaJ peptide-binding domain"/>
    <property type="match status" value="2"/>
</dbReference>
<dbReference type="AlphaFoldDB" id="A0ABD6CXZ6"/>
<evidence type="ECO:0000256" key="10">
    <source>
        <dbReference type="ARBA" id="ARBA00023186"/>
    </source>
</evidence>
<dbReference type="InterPro" id="IPR008971">
    <property type="entry name" value="HSP40/DnaJ_pept-bd"/>
</dbReference>
<feature type="binding site" evidence="11">
    <location>
        <position position="178"/>
    </location>
    <ligand>
        <name>Zn(2+)</name>
        <dbReference type="ChEBI" id="CHEBI:29105"/>
        <label>2</label>
    </ligand>
</feature>
<feature type="domain" description="J" evidence="14">
    <location>
        <begin position="4"/>
        <end position="68"/>
    </location>
</feature>
<feature type="compositionally biased region" description="Gly residues" evidence="13">
    <location>
        <begin position="81"/>
        <end position="106"/>
    </location>
</feature>
<comment type="function">
    <text evidence="11">Participates actively in the response to hyperosmotic and heat shock by preventing the aggregation of stress-denatured proteins and by disaggregating proteins, also in an autonomous, DnaK-independent fashion. Unfolded proteins bind initially to DnaJ; upon interaction with the DnaJ-bound protein, DnaK hydrolyzes its bound ATP, resulting in the formation of a stable complex. GrpE releases ADP from DnaK; ATP binding to DnaK triggers the release of the substrate protein, thus completing the reaction cycle. Several rounds of ATP-dependent interactions between DnaJ, DnaK and GrpE are required for fully efficient folding. Also involved, together with DnaK and GrpE, in the DNA replication of plasmids through activation of initiation proteins.</text>
</comment>
<evidence type="ECO:0000256" key="4">
    <source>
        <dbReference type="ARBA" id="ARBA00022705"/>
    </source>
</evidence>
<dbReference type="NCBIfam" id="TIGR02349">
    <property type="entry name" value="DnaJ_bact"/>
    <property type="match status" value="1"/>
</dbReference>
<dbReference type="GO" id="GO:0051082">
    <property type="term" value="F:unfolded protein binding"/>
    <property type="evidence" value="ECO:0007669"/>
    <property type="project" value="UniProtKB-UniRule"/>
</dbReference>
<dbReference type="FunFam" id="2.10.230.10:FF:000002">
    <property type="entry name" value="Molecular chaperone DnaJ"/>
    <property type="match status" value="1"/>
</dbReference>
<comment type="cofactor">
    <cofactor evidence="11">
        <name>Zn(2+)</name>
        <dbReference type="ChEBI" id="CHEBI:29105"/>
    </cofactor>
    <text evidence="11">Binds 2 Zn(2+) ions per monomer.</text>
</comment>
<feature type="region of interest" description="Disordered" evidence="13">
    <location>
        <begin position="56"/>
        <end position="138"/>
    </location>
</feature>
<protein>
    <recommendedName>
        <fullName evidence="11">Chaperone protein DnaJ</fullName>
    </recommendedName>
</protein>
<feature type="repeat" description="CXXCXGXG motif" evidence="11">
    <location>
        <begin position="204"/>
        <end position="211"/>
    </location>
</feature>
<dbReference type="Proteomes" id="UP001597075">
    <property type="component" value="Unassembled WGS sequence"/>
</dbReference>
<keyword evidence="8 11" id="KW-0862">Zinc</keyword>
<dbReference type="PROSITE" id="PS51188">
    <property type="entry name" value="ZF_CR"/>
    <property type="match status" value="1"/>
</dbReference>
<dbReference type="PRINTS" id="PR00625">
    <property type="entry name" value="JDOMAIN"/>
</dbReference>
<evidence type="ECO:0000256" key="3">
    <source>
        <dbReference type="ARBA" id="ARBA00022490"/>
    </source>
</evidence>
<dbReference type="Pfam" id="PF00684">
    <property type="entry name" value="DnaJ_CXXCXGXG"/>
    <property type="match status" value="1"/>
</dbReference>
<feature type="repeat" description="CXXCXGXG motif" evidence="11">
    <location>
        <begin position="161"/>
        <end position="168"/>
    </location>
</feature>
<feature type="compositionally biased region" description="Gly residues" evidence="13">
    <location>
        <begin position="115"/>
        <end position="125"/>
    </location>
</feature>
<feature type="binding site" evidence="11">
    <location>
        <position position="204"/>
    </location>
    <ligand>
        <name>Zn(2+)</name>
        <dbReference type="ChEBI" id="CHEBI:29105"/>
        <label>2</label>
    </ligand>
</feature>
<dbReference type="InterPro" id="IPR002939">
    <property type="entry name" value="DnaJ_C"/>
</dbReference>
<evidence type="ECO:0000313" key="17">
    <source>
        <dbReference type="Proteomes" id="UP001597075"/>
    </source>
</evidence>
<evidence type="ECO:0000256" key="13">
    <source>
        <dbReference type="SAM" id="MobiDB-lite"/>
    </source>
</evidence>
<keyword evidence="3 11" id="KW-0963">Cytoplasm</keyword>
<dbReference type="HAMAP" id="MF_01152">
    <property type="entry name" value="DnaJ"/>
    <property type="match status" value="1"/>
</dbReference>
<comment type="subunit">
    <text evidence="2 11">Homodimer.</text>
</comment>
<dbReference type="CDD" id="cd10719">
    <property type="entry name" value="DnaJ_zf"/>
    <property type="match status" value="1"/>
</dbReference>
<dbReference type="FunFam" id="2.60.260.20:FF:000004">
    <property type="entry name" value="Molecular chaperone DnaJ"/>
    <property type="match status" value="1"/>
</dbReference>
<evidence type="ECO:0000256" key="1">
    <source>
        <dbReference type="ARBA" id="ARBA00004496"/>
    </source>
</evidence>
<dbReference type="EMBL" id="JBHUDL010000010">
    <property type="protein sequence ID" value="MFD1634082.1"/>
    <property type="molecule type" value="Genomic_DNA"/>
</dbReference>
<feature type="compositionally biased region" description="Basic and acidic residues" evidence="13">
    <location>
        <begin position="126"/>
        <end position="138"/>
    </location>
</feature>
<feature type="binding site" evidence="11">
    <location>
        <position position="164"/>
    </location>
    <ligand>
        <name>Zn(2+)</name>
        <dbReference type="ChEBI" id="CHEBI:29105"/>
        <label>1</label>
    </ligand>
</feature>
<feature type="region of interest" description="Disordered" evidence="13">
    <location>
        <begin position="157"/>
        <end position="179"/>
    </location>
</feature>
<feature type="binding site" evidence="11">
    <location>
        <position position="181"/>
    </location>
    <ligand>
        <name>Zn(2+)</name>
        <dbReference type="ChEBI" id="CHEBI:29105"/>
        <label>2</label>
    </ligand>
</feature>
<dbReference type="InterPro" id="IPR036410">
    <property type="entry name" value="HSP_DnaJ_Cys-rich_dom_sf"/>
</dbReference>
<comment type="domain">
    <text evidence="11">The J domain is necessary and sufficient to stimulate DnaK ATPase activity. Zinc center 1 plays an important role in the autonomous, DnaK-independent chaperone activity of DnaJ. Zinc center 2 is essential for interaction with DnaK and for DnaJ activity.</text>
</comment>
<evidence type="ECO:0000313" key="16">
    <source>
        <dbReference type="EMBL" id="MFD1634082.1"/>
    </source>
</evidence>
<evidence type="ECO:0000256" key="5">
    <source>
        <dbReference type="ARBA" id="ARBA00022723"/>
    </source>
</evidence>
<keyword evidence="10 11" id="KW-0143">Chaperone</keyword>
<feature type="compositionally biased region" description="Basic and acidic residues" evidence="13">
    <location>
        <begin position="56"/>
        <end position="80"/>
    </location>
</feature>
<dbReference type="SMART" id="SM00271">
    <property type="entry name" value="DnaJ"/>
    <property type="match status" value="1"/>
</dbReference>
<dbReference type="PANTHER" id="PTHR43096">
    <property type="entry name" value="DNAJ HOMOLOG 1, MITOCHONDRIAL-RELATED"/>
    <property type="match status" value="1"/>
</dbReference>
<name>A0ABD6CXZ6_9EURY</name>
<dbReference type="RefSeq" id="WP_256404340.1">
    <property type="nucleotide sequence ID" value="NZ_CP187151.1"/>
</dbReference>
<comment type="similarity">
    <text evidence="11">Belongs to the DnaJ family.</text>
</comment>
<dbReference type="Gene3D" id="2.10.230.10">
    <property type="entry name" value="Heat shock protein DnaJ, cysteine-rich domain"/>
    <property type="match status" value="1"/>
</dbReference>
<evidence type="ECO:0000259" key="14">
    <source>
        <dbReference type="PROSITE" id="PS50076"/>
    </source>
</evidence>
<proteinExistence type="inferred from homology"/>
<dbReference type="InterPro" id="IPR012724">
    <property type="entry name" value="DnaJ"/>
</dbReference>
<evidence type="ECO:0000259" key="15">
    <source>
        <dbReference type="PROSITE" id="PS51188"/>
    </source>
</evidence>
<dbReference type="CDD" id="cd10747">
    <property type="entry name" value="DnaJ_C"/>
    <property type="match status" value="1"/>
</dbReference>
<gene>
    <name evidence="11 16" type="primary">dnaJ</name>
    <name evidence="16" type="ORF">ACFSBJ_10100</name>
</gene>
<dbReference type="GO" id="GO:0008270">
    <property type="term" value="F:zinc ion binding"/>
    <property type="evidence" value="ECO:0007669"/>
    <property type="project" value="UniProtKB-UniRule"/>
</dbReference>
<keyword evidence="4 11" id="KW-0235">DNA replication</keyword>
<feature type="binding site" evidence="11">
    <location>
        <position position="207"/>
    </location>
    <ligand>
        <name>Zn(2+)</name>
        <dbReference type="ChEBI" id="CHEBI:29105"/>
        <label>2</label>
    </ligand>
</feature>
<dbReference type="Pfam" id="PF00226">
    <property type="entry name" value="DnaJ"/>
    <property type="match status" value="1"/>
</dbReference>
<keyword evidence="6 11" id="KW-0677">Repeat</keyword>
<keyword evidence="5 11" id="KW-0479">Metal-binding</keyword>
<organism evidence="16 17">
    <name type="scientific">Haloplanus ruber</name>
    <dbReference type="NCBI Taxonomy" id="869892"/>
    <lineage>
        <taxon>Archaea</taxon>
        <taxon>Methanobacteriati</taxon>
        <taxon>Methanobacteriota</taxon>
        <taxon>Stenosarchaea group</taxon>
        <taxon>Halobacteria</taxon>
        <taxon>Halobacteriales</taxon>
        <taxon>Haloferacaceae</taxon>
        <taxon>Haloplanus</taxon>
    </lineage>
</organism>
<sequence>MTEDFYDVLGVSRDASEEDIQAAYRKKASEYHPDVSDDPDAEEKFKQIQKAKEVLTDEEKRQAYDQMGHERFEQAEKRGGFDGGAGGGAGAGGGNPFGGAGGGAGGFEDIFEQFFGGGRGGGGGGDRPRQGQDLRTSLELDLEEAFEGVEREFTVTRPSRCSDCGGEGHPPDADTRTCPNCDGRGQVTQVQQTPFGRVQQTGTCRRCGGDGSLYSETCSTCSGEGQIREESTLSVDIPAGIRDGQTLRMEGEGAPGQNRGPNGDLLIEVSVADHPDFERDGDDLRYQHPISFPQATFGDTVEVPTIDSSVEMDVPAGTQSGETFRLKGKGMPRLRRRGRGDLYVQVQVVTPDDLNEEQREALKAFAEAGGEEVDVTEGFFERIKSSF</sequence>
<dbReference type="PANTHER" id="PTHR43096:SF52">
    <property type="entry name" value="DNAJ HOMOLOG 1, MITOCHONDRIAL-RELATED"/>
    <property type="match status" value="1"/>
</dbReference>
<feature type="binding site" evidence="11">
    <location>
        <position position="218"/>
    </location>
    <ligand>
        <name>Zn(2+)</name>
        <dbReference type="ChEBI" id="CHEBI:29105"/>
        <label>1</label>
    </ligand>
</feature>
<comment type="subcellular location">
    <subcellularLocation>
        <location evidence="1 11">Cytoplasm</location>
    </subcellularLocation>
</comment>
<dbReference type="PROSITE" id="PS50076">
    <property type="entry name" value="DNAJ_2"/>
    <property type="match status" value="1"/>
</dbReference>
<dbReference type="InterPro" id="IPR036869">
    <property type="entry name" value="J_dom_sf"/>
</dbReference>
<evidence type="ECO:0000256" key="8">
    <source>
        <dbReference type="ARBA" id="ARBA00022833"/>
    </source>
</evidence>
<keyword evidence="7 11" id="KW-0863">Zinc-finger</keyword>
<dbReference type="Pfam" id="PF01556">
    <property type="entry name" value="DnaJ_C"/>
    <property type="match status" value="1"/>
</dbReference>
<evidence type="ECO:0000256" key="6">
    <source>
        <dbReference type="ARBA" id="ARBA00022737"/>
    </source>
</evidence>
<dbReference type="CDD" id="cd06257">
    <property type="entry name" value="DnaJ"/>
    <property type="match status" value="1"/>
</dbReference>
<accession>A0ABD6CXZ6</accession>
<dbReference type="Gene3D" id="2.60.260.20">
    <property type="entry name" value="Urease metallochaperone UreE, N-terminal domain"/>
    <property type="match status" value="2"/>
</dbReference>
<dbReference type="SUPFAM" id="SSF57938">
    <property type="entry name" value="DnaJ/Hsp40 cysteine-rich domain"/>
    <property type="match status" value="1"/>
</dbReference>
<evidence type="ECO:0000256" key="2">
    <source>
        <dbReference type="ARBA" id="ARBA00011738"/>
    </source>
</evidence>
<comment type="caution">
    <text evidence="16">The sequence shown here is derived from an EMBL/GenBank/DDBJ whole genome shotgun (WGS) entry which is preliminary data.</text>
</comment>
<dbReference type="GO" id="GO:0016491">
    <property type="term" value="F:oxidoreductase activity"/>
    <property type="evidence" value="ECO:0007669"/>
    <property type="project" value="UniProtKB-KW"/>
</dbReference>
<keyword evidence="17" id="KW-1185">Reference proteome</keyword>
<feature type="zinc finger region" description="CR-type" evidence="12">
    <location>
        <begin position="148"/>
        <end position="230"/>
    </location>
</feature>
<evidence type="ECO:0000256" key="7">
    <source>
        <dbReference type="ARBA" id="ARBA00022771"/>
    </source>
</evidence>
<feature type="repeat" description="CXXCXGXG motif" evidence="11">
    <location>
        <begin position="218"/>
        <end position="225"/>
    </location>
</feature>
<feature type="binding site" evidence="11">
    <location>
        <position position="161"/>
    </location>
    <ligand>
        <name>Zn(2+)</name>
        <dbReference type="ChEBI" id="CHEBI:29105"/>
        <label>1</label>
    </ligand>
</feature>
<evidence type="ECO:0000256" key="11">
    <source>
        <dbReference type="HAMAP-Rule" id="MF_01152"/>
    </source>
</evidence>
<reference evidence="16 17" key="1">
    <citation type="journal article" date="2019" name="Int. J. Syst. Evol. Microbiol.">
        <title>The Global Catalogue of Microorganisms (GCM) 10K type strain sequencing project: providing services to taxonomists for standard genome sequencing and annotation.</title>
        <authorList>
            <consortium name="The Broad Institute Genomics Platform"/>
            <consortium name="The Broad Institute Genome Sequencing Center for Infectious Disease"/>
            <person name="Wu L."/>
            <person name="Ma J."/>
        </authorList>
    </citation>
    <scope>NUCLEOTIDE SEQUENCE [LARGE SCALE GENOMIC DNA]</scope>
    <source>
        <strain evidence="16 17">CGMCC 1.10594</strain>
    </source>
</reference>
<feature type="domain" description="CR-type" evidence="15">
    <location>
        <begin position="148"/>
        <end position="230"/>
    </location>
</feature>
<dbReference type="Gene3D" id="1.10.287.110">
    <property type="entry name" value="DnaJ domain"/>
    <property type="match status" value="1"/>
</dbReference>
<evidence type="ECO:0000256" key="9">
    <source>
        <dbReference type="ARBA" id="ARBA00023016"/>
    </source>
</evidence>
<dbReference type="NCBIfam" id="NF008035">
    <property type="entry name" value="PRK10767.1"/>
    <property type="match status" value="1"/>
</dbReference>
<dbReference type="GO" id="GO:0005737">
    <property type="term" value="C:cytoplasm"/>
    <property type="evidence" value="ECO:0007669"/>
    <property type="project" value="UniProtKB-SubCell"/>
</dbReference>
<dbReference type="GO" id="GO:0006260">
    <property type="term" value="P:DNA replication"/>
    <property type="evidence" value="ECO:0007669"/>
    <property type="project" value="UniProtKB-KW"/>
</dbReference>
<dbReference type="InterPro" id="IPR001623">
    <property type="entry name" value="DnaJ_domain"/>
</dbReference>
<feature type="repeat" description="CXXCXGXG motif" evidence="11">
    <location>
        <begin position="178"/>
        <end position="185"/>
    </location>
</feature>
<keyword evidence="9 11" id="KW-0346">Stress response</keyword>
<dbReference type="InterPro" id="IPR001305">
    <property type="entry name" value="HSP_DnaJ_Cys-rich_dom"/>
</dbReference>
<dbReference type="SUPFAM" id="SSF46565">
    <property type="entry name" value="Chaperone J-domain"/>
    <property type="match status" value="1"/>
</dbReference>
<feature type="binding site" evidence="11">
    <location>
        <position position="221"/>
    </location>
    <ligand>
        <name>Zn(2+)</name>
        <dbReference type="ChEBI" id="CHEBI:29105"/>
        <label>1</label>
    </ligand>
</feature>
<keyword evidence="16" id="KW-0560">Oxidoreductase</keyword>